<protein>
    <recommendedName>
        <fullName evidence="3">LAGLIDADG homing endonuclease</fullName>
    </recommendedName>
</protein>
<dbReference type="Proteomes" id="UP001160148">
    <property type="component" value="Unassembled WGS sequence"/>
</dbReference>
<dbReference type="AlphaFoldDB" id="A0AAV0XYU1"/>
<dbReference type="EMBL" id="CARXXK010001120">
    <property type="protein sequence ID" value="CAI6373750.1"/>
    <property type="molecule type" value="Genomic_DNA"/>
</dbReference>
<evidence type="ECO:0000313" key="1">
    <source>
        <dbReference type="EMBL" id="CAI6373750.1"/>
    </source>
</evidence>
<dbReference type="PANTHER" id="PTHR35385:SF2">
    <property type="entry name" value="PROTEIN B, PUTATIVE-RELATED"/>
    <property type="match status" value="1"/>
</dbReference>
<accession>A0AAV0XYU1</accession>
<evidence type="ECO:0000313" key="2">
    <source>
        <dbReference type="Proteomes" id="UP001160148"/>
    </source>
</evidence>
<sequence>MPYTTAIGKTNTINNSISDEIIPLKYEKWVKYMNNYWARKELWCLAFRDATVHGNQTNNFSEVNVWIFKDIVLSRNKAHNAIALVDFICSGLEDYYLRRLRTFVNGRNDTARLLFEDQIKRAVNINKDSIEKLPNNIHI</sequence>
<organism evidence="1 2">
    <name type="scientific">Macrosiphum euphorbiae</name>
    <name type="common">potato aphid</name>
    <dbReference type="NCBI Taxonomy" id="13131"/>
    <lineage>
        <taxon>Eukaryota</taxon>
        <taxon>Metazoa</taxon>
        <taxon>Ecdysozoa</taxon>
        <taxon>Arthropoda</taxon>
        <taxon>Hexapoda</taxon>
        <taxon>Insecta</taxon>
        <taxon>Pterygota</taxon>
        <taxon>Neoptera</taxon>
        <taxon>Paraneoptera</taxon>
        <taxon>Hemiptera</taxon>
        <taxon>Sternorrhyncha</taxon>
        <taxon>Aphidomorpha</taxon>
        <taxon>Aphidoidea</taxon>
        <taxon>Aphididae</taxon>
        <taxon>Macrosiphini</taxon>
        <taxon>Macrosiphum</taxon>
    </lineage>
</organism>
<reference evidence="1 2" key="1">
    <citation type="submission" date="2023-01" db="EMBL/GenBank/DDBJ databases">
        <authorList>
            <person name="Whitehead M."/>
        </authorList>
    </citation>
    <scope>NUCLEOTIDE SEQUENCE [LARGE SCALE GENOMIC DNA]</scope>
</reference>
<evidence type="ECO:0008006" key="3">
    <source>
        <dbReference type="Google" id="ProtNLM"/>
    </source>
</evidence>
<proteinExistence type="predicted"/>
<name>A0AAV0XYU1_9HEMI</name>
<gene>
    <name evidence="1" type="ORF">MEUPH1_LOCUS27454</name>
</gene>
<dbReference type="PANTHER" id="PTHR35385">
    <property type="entry name" value="PROTEIN B, PUTATIVE-RELATED-RELATED"/>
    <property type="match status" value="1"/>
</dbReference>
<comment type="caution">
    <text evidence="1">The sequence shown here is derived from an EMBL/GenBank/DDBJ whole genome shotgun (WGS) entry which is preliminary data.</text>
</comment>
<keyword evidence="2" id="KW-1185">Reference proteome</keyword>